<dbReference type="InterPro" id="IPR008271">
    <property type="entry name" value="Ser/Thr_kinase_AS"/>
</dbReference>
<feature type="region of interest" description="Disordered" evidence="15">
    <location>
        <begin position="1"/>
        <end position="90"/>
    </location>
</feature>
<evidence type="ECO:0000256" key="1">
    <source>
        <dbReference type="ARBA" id="ARBA00004236"/>
    </source>
</evidence>
<evidence type="ECO:0000256" key="8">
    <source>
        <dbReference type="ARBA" id="ARBA00022777"/>
    </source>
</evidence>
<protein>
    <recommendedName>
        <fullName evidence="3">mitogen-activated protein kinase kinase kinase</fullName>
        <ecNumber evidence="3">2.7.11.25</ecNumber>
    </recommendedName>
</protein>
<comment type="catalytic activity">
    <reaction evidence="13">
        <text>L-seryl-[protein] + ATP = O-phospho-L-seryl-[protein] + ADP + H(+)</text>
        <dbReference type="Rhea" id="RHEA:17989"/>
        <dbReference type="Rhea" id="RHEA-COMP:9863"/>
        <dbReference type="Rhea" id="RHEA-COMP:11604"/>
        <dbReference type="ChEBI" id="CHEBI:15378"/>
        <dbReference type="ChEBI" id="CHEBI:29999"/>
        <dbReference type="ChEBI" id="CHEBI:30616"/>
        <dbReference type="ChEBI" id="CHEBI:83421"/>
        <dbReference type="ChEBI" id="CHEBI:456216"/>
        <dbReference type="EC" id="2.7.11.25"/>
    </reaction>
</comment>
<dbReference type="InterPro" id="IPR011009">
    <property type="entry name" value="Kinase-like_dom_sf"/>
</dbReference>
<feature type="compositionally biased region" description="Basic and acidic residues" evidence="15">
    <location>
        <begin position="52"/>
        <end position="64"/>
    </location>
</feature>
<evidence type="ECO:0000256" key="14">
    <source>
        <dbReference type="PROSITE-ProRule" id="PRU10141"/>
    </source>
</evidence>
<feature type="compositionally biased region" description="Low complexity" evidence="15">
    <location>
        <begin position="72"/>
        <end position="85"/>
    </location>
</feature>
<keyword evidence="4" id="KW-1003">Cell membrane</keyword>
<keyword evidence="6" id="KW-0808">Transferase</keyword>
<dbReference type="GO" id="GO:0005524">
    <property type="term" value="F:ATP binding"/>
    <property type="evidence" value="ECO:0007669"/>
    <property type="project" value="UniProtKB-UniRule"/>
</dbReference>
<keyword evidence="9" id="KW-0611">Plant defense</keyword>
<dbReference type="EMBL" id="ABEU02000007">
    <property type="protein sequence ID" value="PNR50703.1"/>
    <property type="molecule type" value="Genomic_DNA"/>
</dbReference>
<keyword evidence="7 14" id="KW-0547">Nucleotide-binding</keyword>
<reference evidence="17" key="2">
    <citation type="journal article" date="2018" name="Plant J.">
        <title>The Physcomitrella patens chromosome-scale assembly reveals moss genome structure and evolution.</title>
        <authorList>
            <person name="Lang D."/>
            <person name="Ullrich K.K."/>
            <person name="Murat F."/>
            <person name="Fuchs J."/>
            <person name="Jenkins J."/>
            <person name="Haas F.B."/>
            <person name="Piednoel M."/>
            <person name="Gundlach H."/>
            <person name="Van Bel M."/>
            <person name="Meyberg R."/>
            <person name="Vives C."/>
            <person name="Morata J."/>
            <person name="Symeonidi A."/>
            <person name="Hiss M."/>
            <person name="Muchero W."/>
            <person name="Kamisugi Y."/>
            <person name="Saleh O."/>
            <person name="Blanc G."/>
            <person name="Decker E.L."/>
            <person name="van Gessel N."/>
            <person name="Grimwood J."/>
            <person name="Hayes R.D."/>
            <person name="Graham S.W."/>
            <person name="Gunter L.E."/>
            <person name="McDaniel S.F."/>
            <person name="Hoernstein S.N.W."/>
            <person name="Larsson A."/>
            <person name="Li F.W."/>
            <person name="Perroud P.F."/>
            <person name="Phillips J."/>
            <person name="Ranjan P."/>
            <person name="Rokshar D.S."/>
            <person name="Rothfels C.J."/>
            <person name="Schneider L."/>
            <person name="Shu S."/>
            <person name="Stevenson D.W."/>
            <person name="Thummler F."/>
            <person name="Tillich M."/>
            <person name="Villarreal Aguilar J.C."/>
            <person name="Widiez T."/>
            <person name="Wong G.K."/>
            <person name="Wymore A."/>
            <person name="Zhang Y."/>
            <person name="Zimmer A.D."/>
            <person name="Quatrano R.S."/>
            <person name="Mayer K.F.X."/>
            <person name="Goodstein D."/>
            <person name="Casacuberta J.M."/>
            <person name="Vandepoele K."/>
            <person name="Reski R."/>
            <person name="Cuming A.C."/>
            <person name="Tuskan G.A."/>
            <person name="Maumus F."/>
            <person name="Salse J."/>
            <person name="Schmutz J."/>
            <person name="Rensing S.A."/>
        </authorList>
    </citation>
    <scope>NUCLEOTIDE SEQUENCE [LARGE SCALE GENOMIC DNA]</scope>
</reference>
<reference evidence="17" key="1">
    <citation type="journal article" date="2008" name="Science">
        <title>The Physcomitrella genome reveals evolutionary insights into the conquest of land by plants.</title>
        <authorList>
            <person name="Rensing S."/>
            <person name="Lang D."/>
            <person name="Zimmer A."/>
            <person name="Terry A."/>
            <person name="Salamov A."/>
            <person name="Shapiro H."/>
            <person name="Nishiyama T."/>
            <person name="Perroud P.-F."/>
            <person name="Lindquist E."/>
            <person name="Kamisugi Y."/>
            <person name="Tanahashi T."/>
            <person name="Sakakibara K."/>
            <person name="Fujita T."/>
            <person name="Oishi K."/>
            <person name="Shin-I T."/>
            <person name="Kuroki Y."/>
            <person name="Toyoda A."/>
            <person name="Suzuki Y."/>
            <person name="Hashimoto A."/>
            <person name="Yamaguchi K."/>
            <person name="Sugano A."/>
            <person name="Kohara Y."/>
            <person name="Fujiyama A."/>
            <person name="Anterola A."/>
            <person name="Aoki S."/>
            <person name="Ashton N."/>
            <person name="Barbazuk W.B."/>
            <person name="Barker E."/>
            <person name="Bennetzen J."/>
            <person name="Bezanilla M."/>
            <person name="Blankenship R."/>
            <person name="Cho S.H."/>
            <person name="Dutcher S."/>
            <person name="Estelle M."/>
            <person name="Fawcett J.A."/>
            <person name="Gundlach H."/>
            <person name="Hanada K."/>
            <person name="Heyl A."/>
            <person name="Hicks K.A."/>
            <person name="Hugh J."/>
            <person name="Lohr M."/>
            <person name="Mayer K."/>
            <person name="Melkozernov A."/>
            <person name="Murata T."/>
            <person name="Nelson D."/>
            <person name="Pils B."/>
            <person name="Prigge M."/>
            <person name="Reiss B."/>
            <person name="Renner T."/>
            <person name="Rombauts S."/>
            <person name="Rushton P."/>
            <person name="Sanderfoot A."/>
            <person name="Schween G."/>
            <person name="Shiu S.-H."/>
            <person name="Stueber K."/>
            <person name="Theodoulou F.L."/>
            <person name="Tu H."/>
            <person name="Van de Peer Y."/>
            <person name="Verrier P.J."/>
            <person name="Waters E."/>
            <person name="Wood A."/>
            <person name="Yang L."/>
            <person name="Cove D."/>
            <person name="Cuming A."/>
            <person name="Hasebe M."/>
            <person name="Lucas S."/>
            <person name="Mishler D.B."/>
            <person name="Reski R."/>
            <person name="Grigoriev I."/>
            <person name="Quatrano R.S."/>
            <person name="Boore J.L."/>
        </authorList>
    </citation>
    <scope>NUCLEOTIDE SEQUENCE [LARGE SCALE GENOMIC DNA]</scope>
</reference>
<dbReference type="InterPro" id="IPR001245">
    <property type="entry name" value="Ser-Thr/Tyr_kinase_cat_dom"/>
</dbReference>
<comment type="similarity">
    <text evidence="2">Belongs to the protein kinase superfamily. STE Ser/Thr protein kinase family. MAP kinase kinase kinase subfamily.</text>
</comment>
<dbReference type="AlphaFoldDB" id="A0A2K1KA98"/>
<dbReference type="GO" id="GO:0004709">
    <property type="term" value="F:MAP kinase kinase kinase activity"/>
    <property type="evidence" value="ECO:0007669"/>
    <property type="project" value="UniProtKB-EC"/>
</dbReference>
<feature type="region of interest" description="Disordered" evidence="15">
    <location>
        <begin position="165"/>
        <end position="184"/>
    </location>
</feature>
<gene>
    <name evidence="17" type="ORF">PHYPA_009889</name>
</gene>
<dbReference type="FunFam" id="1.10.510.10:FF:000359">
    <property type="entry name" value="Mitogen-activated protein kinase 1, putative, expressed"/>
    <property type="match status" value="1"/>
</dbReference>
<dbReference type="PANTHER" id="PTHR48016">
    <property type="entry name" value="MAP KINASE KINASE KINASE SSK2-RELATED-RELATED"/>
    <property type="match status" value="1"/>
</dbReference>
<keyword evidence="5" id="KW-0723">Serine/threonine-protein kinase</keyword>
<feature type="compositionally biased region" description="Basic and acidic residues" evidence="15">
    <location>
        <begin position="1"/>
        <end position="17"/>
    </location>
</feature>
<evidence type="ECO:0000256" key="13">
    <source>
        <dbReference type="ARBA" id="ARBA00048329"/>
    </source>
</evidence>
<organism evidence="17">
    <name type="scientific">Physcomitrium patens</name>
    <name type="common">Spreading-leaved earth moss</name>
    <name type="synonym">Physcomitrella patens</name>
    <dbReference type="NCBI Taxonomy" id="3218"/>
    <lineage>
        <taxon>Eukaryota</taxon>
        <taxon>Viridiplantae</taxon>
        <taxon>Streptophyta</taxon>
        <taxon>Embryophyta</taxon>
        <taxon>Bryophyta</taxon>
        <taxon>Bryophytina</taxon>
        <taxon>Bryopsida</taxon>
        <taxon>Funariidae</taxon>
        <taxon>Funariales</taxon>
        <taxon>Funariaceae</taxon>
        <taxon>Physcomitrium</taxon>
    </lineage>
</organism>
<evidence type="ECO:0000256" key="9">
    <source>
        <dbReference type="ARBA" id="ARBA00022821"/>
    </source>
</evidence>
<evidence type="ECO:0000256" key="12">
    <source>
        <dbReference type="ARBA" id="ARBA00047559"/>
    </source>
</evidence>
<dbReference type="PROSITE" id="PS50011">
    <property type="entry name" value="PROTEIN_KINASE_DOM"/>
    <property type="match status" value="1"/>
</dbReference>
<dbReference type="Pfam" id="PF00069">
    <property type="entry name" value="Pkinase"/>
    <property type="match status" value="1"/>
</dbReference>
<dbReference type="STRING" id="3218.A0A2K1KA98"/>
<feature type="binding site" evidence="14">
    <location>
        <position position="454"/>
    </location>
    <ligand>
        <name>ATP</name>
        <dbReference type="ChEBI" id="CHEBI:30616"/>
    </ligand>
</feature>
<dbReference type="GO" id="GO:0006952">
    <property type="term" value="P:defense response"/>
    <property type="evidence" value="ECO:0007669"/>
    <property type="project" value="UniProtKB-KW"/>
</dbReference>
<evidence type="ECO:0000256" key="7">
    <source>
        <dbReference type="ARBA" id="ARBA00022741"/>
    </source>
</evidence>
<dbReference type="InterPro" id="IPR017441">
    <property type="entry name" value="Protein_kinase_ATP_BS"/>
</dbReference>
<keyword evidence="11" id="KW-0472">Membrane</keyword>
<evidence type="ECO:0000256" key="4">
    <source>
        <dbReference type="ARBA" id="ARBA00022475"/>
    </source>
</evidence>
<feature type="region of interest" description="Disordered" evidence="15">
    <location>
        <begin position="122"/>
        <end position="160"/>
    </location>
</feature>
<evidence type="ECO:0000256" key="3">
    <source>
        <dbReference type="ARBA" id="ARBA00012406"/>
    </source>
</evidence>
<evidence type="ECO:0000256" key="5">
    <source>
        <dbReference type="ARBA" id="ARBA00022527"/>
    </source>
</evidence>
<feature type="compositionally biased region" description="Basic and acidic residues" evidence="15">
    <location>
        <begin position="25"/>
        <end position="36"/>
    </location>
</feature>
<evidence type="ECO:0000256" key="2">
    <source>
        <dbReference type="ARBA" id="ARBA00006529"/>
    </source>
</evidence>
<comment type="subcellular location">
    <subcellularLocation>
        <location evidence="1">Cell membrane</location>
    </subcellularLocation>
</comment>
<evidence type="ECO:0000259" key="16">
    <source>
        <dbReference type="PROSITE" id="PS50011"/>
    </source>
</evidence>
<dbReference type="PROSITE" id="PS00108">
    <property type="entry name" value="PROTEIN_KINASE_ST"/>
    <property type="match status" value="1"/>
</dbReference>
<comment type="catalytic activity">
    <reaction evidence="12">
        <text>L-threonyl-[protein] + ATP = O-phospho-L-threonyl-[protein] + ADP + H(+)</text>
        <dbReference type="Rhea" id="RHEA:46608"/>
        <dbReference type="Rhea" id="RHEA-COMP:11060"/>
        <dbReference type="Rhea" id="RHEA-COMP:11605"/>
        <dbReference type="ChEBI" id="CHEBI:15378"/>
        <dbReference type="ChEBI" id="CHEBI:30013"/>
        <dbReference type="ChEBI" id="CHEBI:30616"/>
        <dbReference type="ChEBI" id="CHEBI:61977"/>
        <dbReference type="ChEBI" id="CHEBI:456216"/>
        <dbReference type="EC" id="2.7.11.25"/>
    </reaction>
</comment>
<dbReference type="EC" id="2.7.11.25" evidence="3"/>
<dbReference type="GO" id="GO:0005886">
    <property type="term" value="C:plasma membrane"/>
    <property type="evidence" value="ECO:0007669"/>
    <property type="project" value="UniProtKB-SubCell"/>
</dbReference>
<dbReference type="SUPFAM" id="SSF56112">
    <property type="entry name" value="Protein kinase-like (PK-like)"/>
    <property type="match status" value="1"/>
</dbReference>
<dbReference type="PRINTS" id="PR00109">
    <property type="entry name" value="TYRKINASE"/>
</dbReference>
<dbReference type="PROSITE" id="PS00107">
    <property type="entry name" value="PROTEIN_KINASE_ATP"/>
    <property type="match status" value="1"/>
</dbReference>
<dbReference type="InterPro" id="IPR050538">
    <property type="entry name" value="MAP_kinase_kinase_kinase"/>
</dbReference>
<dbReference type="SMART" id="SM00220">
    <property type="entry name" value="S_TKc"/>
    <property type="match status" value="1"/>
</dbReference>
<dbReference type="GO" id="GO:0010200">
    <property type="term" value="P:response to chitin"/>
    <property type="evidence" value="ECO:0007669"/>
    <property type="project" value="UniProtKB-ARBA"/>
</dbReference>
<comment type="caution">
    <text evidence="17">The sequence shown here is derived from an EMBL/GenBank/DDBJ whole genome shotgun (WGS) entry which is preliminary data.</text>
</comment>
<dbReference type="CDD" id="cd06632">
    <property type="entry name" value="STKc_MEKK1_plant"/>
    <property type="match status" value="1"/>
</dbReference>
<dbReference type="SMR" id="A0A2K1KA98"/>
<dbReference type="OrthoDB" id="266718at2759"/>
<dbReference type="Gene3D" id="1.10.510.10">
    <property type="entry name" value="Transferase(Phosphotransferase) domain 1"/>
    <property type="match status" value="1"/>
</dbReference>
<evidence type="ECO:0000256" key="6">
    <source>
        <dbReference type="ARBA" id="ARBA00022679"/>
    </source>
</evidence>
<proteinExistence type="inferred from homology"/>
<evidence type="ECO:0000313" key="17">
    <source>
        <dbReference type="EMBL" id="PNR50703.1"/>
    </source>
</evidence>
<dbReference type="InterPro" id="IPR000719">
    <property type="entry name" value="Prot_kinase_dom"/>
</dbReference>
<keyword evidence="10 14" id="KW-0067">ATP-binding</keyword>
<feature type="domain" description="Protein kinase" evidence="16">
    <location>
        <begin position="426"/>
        <end position="679"/>
    </location>
</feature>
<name>A0A2K1KA98_PHYPA</name>
<feature type="region of interest" description="Disordered" evidence="15">
    <location>
        <begin position="195"/>
        <end position="239"/>
    </location>
</feature>
<evidence type="ECO:0000256" key="15">
    <source>
        <dbReference type="SAM" id="MobiDB-lite"/>
    </source>
</evidence>
<evidence type="ECO:0000256" key="10">
    <source>
        <dbReference type="ARBA" id="ARBA00022840"/>
    </source>
</evidence>
<evidence type="ECO:0000256" key="11">
    <source>
        <dbReference type="ARBA" id="ARBA00023136"/>
    </source>
</evidence>
<dbReference type="PANTHER" id="PTHR48016:SF29">
    <property type="entry name" value="MITOGEN-ACTIVATED PROTEIN KINASE KINASE KINASE 1-RELATED"/>
    <property type="match status" value="1"/>
</dbReference>
<keyword evidence="8" id="KW-0418">Kinase</keyword>
<sequence>MIEERGSSRGSREDRGSSRGSSRGSFEDKGSSHDWKGMGGSTPRPRLTRLVAKKDRNYDAKVDSDFDDDSSVHSTSSPRLSPASSDNLSKITIGQQSFRVGGDVDNLKALYEALGATSPAALGIEASDWESRRKSAVYSRPTSPPRVSHDTGQSSYSHDFQFPASRVDSSLESPPLSPRGLAPMSPVRPIEVEWRKHRNNYAKPTISNRPGRENNPLKPSQPPPTMFPQSSGLRTPDPLPPIDTSTSRLGRESLELQNRHTTLGAYSPPGLRKVHSELTGLVSARSDGAGWASDIESAKRNEDLAVASPVFRDNLPSAAVAMPNGSLVRASFTPRDSNRMNSVRSNSHGLRWNSCHAQEAEAIAKTALEETSNGLRIEDPERIRDLEKPSPLIIEKVDEPLSEVSSSVSTESSPSVIPKRPPWDTWAKGEFLGSGTFGSVYEGVARNGTFFAVKEVNLADEGKLGRQAVKQLEREIALLSDIQHPNIVQYLGTERTEDKLYIFLELLNKGSLANLYRKYGLFYEQIKAYTEQILTGLKYLHDRKIIHRDIKCANILVDTNGVVKLADFGMAKQVEKFGFAKSFVGSAHWMAPEVVDPKQQYNFAADIWSLGCTVLEMATEGPPFGELEFIAVFWKIGRGEAPLIPDDLEDELKDFIAQCLQVDASKRPTCDMLLAHPFITGEEMTGPVTQMGTPGLSTISEERSVDMSVTSSIAVSSNSGTSPRVIENLVNHLSIERRPKSMRTLRSELSMSSAESIAS</sequence>
<accession>A0A2K1KA98</accession>